<evidence type="ECO:0000256" key="1">
    <source>
        <dbReference type="SAM" id="Phobius"/>
    </source>
</evidence>
<reference evidence="3 4" key="1">
    <citation type="submission" date="2019-02" db="EMBL/GenBank/DDBJ databases">
        <title>Deep-cultivation of Planctomycetes and their phenomic and genomic characterization uncovers novel biology.</title>
        <authorList>
            <person name="Wiegand S."/>
            <person name="Jogler M."/>
            <person name="Boedeker C."/>
            <person name="Pinto D."/>
            <person name="Vollmers J."/>
            <person name="Rivas-Marin E."/>
            <person name="Kohn T."/>
            <person name="Peeters S.H."/>
            <person name="Heuer A."/>
            <person name="Rast P."/>
            <person name="Oberbeckmann S."/>
            <person name="Bunk B."/>
            <person name="Jeske O."/>
            <person name="Meyerdierks A."/>
            <person name="Storesund J.E."/>
            <person name="Kallscheuer N."/>
            <person name="Luecker S."/>
            <person name="Lage O.M."/>
            <person name="Pohl T."/>
            <person name="Merkel B.J."/>
            <person name="Hornburger P."/>
            <person name="Mueller R.-W."/>
            <person name="Bruemmer F."/>
            <person name="Labrenz M."/>
            <person name="Spormann A.M."/>
            <person name="Op Den Camp H."/>
            <person name="Overmann J."/>
            <person name="Amann R."/>
            <person name="Jetten M.S.M."/>
            <person name="Mascher T."/>
            <person name="Medema M.H."/>
            <person name="Devos D.P."/>
            <person name="Kaster A.-K."/>
            <person name="Ovreas L."/>
            <person name="Rohde M."/>
            <person name="Galperin M.Y."/>
            <person name="Jogler C."/>
        </authorList>
    </citation>
    <scope>NUCLEOTIDE SEQUENCE [LARGE SCALE GENOMIC DNA]</scope>
    <source>
        <strain evidence="3 4">Q31b</strain>
    </source>
</reference>
<dbReference type="Gene3D" id="3.30.700.10">
    <property type="entry name" value="Glycoprotein, Type 4 Pilin"/>
    <property type="match status" value="1"/>
</dbReference>
<dbReference type="Proteomes" id="UP000315471">
    <property type="component" value="Unassembled WGS sequence"/>
</dbReference>
<keyword evidence="1" id="KW-1133">Transmembrane helix</keyword>
<dbReference type="Pfam" id="PF07596">
    <property type="entry name" value="SBP_bac_10"/>
    <property type="match status" value="1"/>
</dbReference>
<proteinExistence type="predicted"/>
<protein>
    <recommendedName>
        <fullName evidence="2">DUF1559 domain-containing protein</fullName>
    </recommendedName>
</protein>
<feature type="domain" description="DUF1559" evidence="2">
    <location>
        <begin position="34"/>
        <end position="349"/>
    </location>
</feature>
<gene>
    <name evidence="3" type="ORF">Q31b_22580</name>
</gene>
<comment type="caution">
    <text evidence="3">The sequence shown here is derived from an EMBL/GenBank/DDBJ whole genome shotgun (WGS) entry which is preliminary data.</text>
</comment>
<dbReference type="SUPFAM" id="SSF54523">
    <property type="entry name" value="Pili subunits"/>
    <property type="match status" value="1"/>
</dbReference>
<evidence type="ECO:0000313" key="3">
    <source>
        <dbReference type="EMBL" id="TWU43220.1"/>
    </source>
</evidence>
<dbReference type="InterPro" id="IPR011453">
    <property type="entry name" value="DUF1559"/>
</dbReference>
<dbReference type="InterPro" id="IPR012902">
    <property type="entry name" value="N_methyl_site"/>
</dbReference>
<accession>A0A5C6E2T1</accession>
<dbReference type="EMBL" id="SJPY01000003">
    <property type="protein sequence ID" value="TWU43220.1"/>
    <property type="molecule type" value="Genomic_DNA"/>
</dbReference>
<dbReference type="PANTHER" id="PTHR30093">
    <property type="entry name" value="GENERAL SECRETION PATHWAY PROTEIN G"/>
    <property type="match status" value="1"/>
</dbReference>
<organism evidence="3 4">
    <name type="scientific">Novipirellula aureliae</name>
    <dbReference type="NCBI Taxonomy" id="2527966"/>
    <lineage>
        <taxon>Bacteria</taxon>
        <taxon>Pseudomonadati</taxon>
        <taxon>Planctomycetota</taxon>
        <taxon>Planctomycetia</taxon>
        <taxon>Pirellulales</taxon>
        <taxon>Pirellulaceae</taxon>
        <taxon>Novipirellula</taxon>
    </lineage>
</organism>
<sequence length="392" mass="42639">MQNQKRDGLTLIELLVVIGMIGILLGLLLPSVRSSRGAARRMSCSNNFKQIGLAVHNYHSSYDTLPMQMGGTFDLNSDSGGTAAPGNNRYRLSFLVALTPFFEQQRLWETISTPEEIGDHRDGFSAMGPAPWTRGYDPWQTEIPTLRCPSDPGTGLPAHGRTNYVACIGDATHWLNTGATRFNTETSTWTRDRQAQVDVSGRGVFIPRQSTKFKEILDGLANTILAGEIATDLGDRDISTMASLANSWLAIHETPQLCMDDIDPTRPQFWGSSVAKKQSFDDQRRGFRWADGAGLYTSFNTILPPNQTLCLAGGDTGIGMLPTSSRHQGGTHVLMADGAVKFITDSIEASDFEVGTVMLGRAGPRAPGSQSPYGLWGALGTRAAEDSKKFEF</sequence>
<dbReference type="Pfam" id="PF07963">
    <property type="entry name" value="N_methyl"/>
    <property type="match status" value="1"/>
</dbReference>
<keyword evidence="4" id="KW-1185">Reference proteome</keyword>
<evidence type="ECO:0000259" key="2">
    <source>
        <dbReference type="Pfam" id="PF07596"/>
    </source>
</evidence>
<keyword evidence="1" id="KW-0812">Transmembrane</keyword>
<feature type="transmembrane region" description="Helical" evidence="1">
    <location>
        <begin position="12"/>
        <end position="32"/>
    </location>
</feature>
<dbReference type="NCBIfam" id="TIGR02532">
    <property type="entry name" value="IV_pilin_GFxxxE"/>
    <property type="match status" value="1"/>
</dbReference>
<dbReference type="InterPro" id="IPR045584">
    <property type="entry name" value="Pilin-like"/>
</dbReference>
<keyword evidence="1" id="KW-0472">Membrane</keyword>
<dbReference type="PANTHER" id="PTHR30093:SF2">
    <property type="entry name" value="TYPE II SECRETION SYSTEM PROTEIN H"/>
    <property type="match status" value="1"/>
</dbReference>
<name>A0A5C6E2T1_9BACT</name>
<dbReference type="NCBIfam" id="TIGR04294">
    <property type="entry name" value="pre_pil_HX9DG"/>
    <property type="match status" value="1"/>
</dbReference>
<dbReference type="InterPro" id="IPR027558">
    <property type="entry name" value="Pre_pil_HX9DG_C"/>
</dbReference>
<evidence type="ECO:0000313" key="4">
    <source>
        <dbReference type="Proteomes" id="UP000315471"/>
    </source>
</evidence>
<dbReference type="AlphaFoldDB" id="A0A5C6E2T1"/>